<dbReference type="OrthoDB" id="9134286at2"/>
<sequence length="174" mass="19804">MVDVIDRLKNEARLLHRKASDGDPAALARIRKVHENPKLEDPALKALIKRRHGLSALARELGFEGWTHAAQVLRGQNSSDFGKLLYPGRCGAHTNIWVASYQEARRIHRESGGYLLAYRNQYLIVEADYIRTMGLDPADEDWRAIGYDWVKPASPDARSRLYEKLVRGKLETGR</sequence>
<evidence type="ECO:0000313" key="2">
    <source>
        <dbReference type="Proteomes" id="UP000315252"/>
    </source>
</evidence>
<dbReference type="RefSeq" id="WP_142897189.1">
    <property type="nucleotide sequence ID" value="NZ_ML660056.1"/>
</dbReference>
<evidence type="ECO:0000313" key="1">
    <source>
        <dbReference type="EMBL" id="TQV78966.1"/>
    </source>
</evidence>
<proteinExistence type="predicted"/>
<dbReference type="Proteomes" id="UP000315252">
    <property type="component" value="Unassembled WGS sequence"/>
</dbReference>
<accession>A0A545TP17</accession>
<protein>
    <submittedName>
        <fullName evidence="1">Uncharacterized protein</fullName>
    </submittedName>
</protein>
<gene>
    <name evidence="1" type="ORF">FKG95_14870</name>
</gene>
<keyword evidence="2" id="KW-1185">Reference proteome</keyword>
<dbReference type="EMBL" id="VHSH01000005">
    <property type="protein sequence ID" value="TQV78966.1"/>
    <property type="molecule type" value="Genomic_DNA"/>
</dbReference>
<dbReference type="AlphaFoldDB" id="A0A545TP17"/>
<organism evidence="1 2">
    <name type="scientific">Denitrobaculum tricleocarpae</name>
    <dbReference type="NCBI Taxonomy" id="2591009"/>
    <lineage>
        <taxon>Bacteria</taxon>
        <taxon>Pseudomonadati</taxon>
        <taxon>Pseudomonadota</taxon>
        <taxon>Alphaproteobacteria</taxon>
        <taxon>Rhodospirillales</taxon>
        <taxon>Rhodospirillaceae</taxon>
        <taxon>Denitrobaculum</taxon>
    </lineage>
</organism>
<name>A0A545TP17_9PROT</name>
<comment type="caution">
    <text evidence="1">The sequence shown here is derived from an EMBL/GenBank/DDBJ whole genome shotgun (WGS) entry which is preliminary data.</text>
</comment>
<reference evidence="1 2" key="1">
    <citation type="submission" date="2019-06" db="EMBL/GenBank/DDBJ databases">
        <title>Whole genome sequence for Rhodospirillaceae sp. R148.</title>
        <authorList>
            <person name="Wang G."/>
        </authorList>
    </citation>
    <scope>NUCLEOTIDE SEQUENCE [LARGE SCALE GENOMIC DNA]</scope>
    <source>
        <strain evidence="1 2">R148</strain>
    </source>
</reference>